<reference evidence="1" key="1">
    <citation type="submission" date="2021-06" db="EMBL/GenBank/DDBJ databases">
        <authorList>
            <person name="Kallberg Y."/>
            <person name="Tangrot J."/>
            <person name="Rosling A."/>
        </authorList>
    </citation>
    <scope>NUCLEOTIDE SEQUENCE</scope>
    <source>
        <strain evidence="1">UK204</strain>
    </source>
</reference>
<organism evidence="1 2">
    <name type="scientific">Funneliformis caledonium</name>
    <dbReference type="NCBI Taxonomy" id="1117310"/>
    <lineage>
        <taxon>Eukaryota</taxon>
        <taxon>Fungi</taxon>
        <taxon>Fungi incertae sedis</taxon>
        <taxon>Mucoromycota</taxon>
        <taxon>Glomeromycotina</taxon>
        <taxon>Glomeromycetes</taxon>
        <taxon>Glomerales</taxon>
        <taxon>Glomeraceae</taxon>
        <taxon>Funneliformis</taxon>
    </lineage>
</organism>
<gene>
    <name evidence="1" type="ORF">FCALED_LOCUS14456</name>
</gene>
<keyword evidence="2" id="KW-1185">Reference proteome</keyword>
<evidence type="ECO:0000313" key="2">
    <source>
        <dbReference type="Proteomes" id="UP000789570"/>
    </source>
</evidence>
<feature type="non-terminal residue" evidence="1">
    <location>
        <position position="1"/>
    </location>
</feature>
<dbReference type="EMBL" id="CAJVPQ010010442">
    <property type="protein sequence ID" value="CAG8722426.1"/>
    <property type="molecule type" value="Genomic_DNA"/>
</dbReference>
<proteinExistence type="predicted"/>
<dbReference type="OrthoDB" id="2415159at2759"/>
<evidence type="ECO:0000313" key="1">
    <source>
        <dbReference type="EMBL" id="CAG8722426.1"/>
    </source>
</evidence>
<dbReference type="AlphaFoldDB" id="A0A9N9I637"/>
<sequence>EDAEIKLNQYARLLRFSLRRKRVECDNNGIVRHRTFEWSFSCNPTSNKVIDISHQRQ</sequence>
<dbReference type="Proteomes" id="UP000789570">
    <property type="component" value="Unassembled WGS sequence"/>
</dbReference>
<name>A0A9N9I637_9GLOM</name>
<protein>
    <submittedName>
        <fullName evidence="1">11830_t:CDS:1</fullName>
    </submittedName>
</protein>
<accession>A0A9N9I637</accession>
<comment type="caution">
    <text evidence="1">The sequence shown here is derived from an EMBL/GenBank/DDBJ whole genome shotgun (WGS) entry which is preliminary data.</text>
</comment>